<evidence type="ECO:0000256" key="1">
    <source>
        <dbReference type="SAM" id="Phobius"/>
    </source>
</evidence>
<dbReference type="EMBL" id="WEGJ01000019">
    <property type="protein sequence ID" value="MQY14203.1"/>
    <property type="molecule type" value="Genomic_DNA"/>
</dbReference>
<organism evidence="2 3">
    <name type="scientific">Streptomyces smaragdinus</name>
    <dbReference type="NCBI Taxonomy" id="2585196"/>
    <lineage>
        <taxon>Bacteria</taxon>
        <taxon>Bacillati</taxon>
        <taxon>Actinomycetota</taxon>
        <taxon>Actinomycetes</taxon>
        <taxon>Kitasatosporales</taxon>
        <taxon>Streptomycetaceae</taxon>
        <taxon>Streptomyces</taxon>
    </lineage>
</organism>
<dbReference type="OrthoDB" id="4221180at2"/>
<evidence type="ECO:0000313" key="2">
    <source>
        <dbReference type="EMBL" id="MQY14203.1"/>
    </source>
</evidence>
<feature type="transmembrane region" description="Helical" evidence="1">
    <location>
        <begin position="6"/>
        <end position="28"/>
    </location>
</feature>
<sequence length="165" mass="18459">MARRAWILWGVFAAIVVLPVLLVTGWLIRTAVVVIEEMADGVPYDSSSAVSCADAMEWAKAKLPADTHDEDCRKDGFMDPYQYGSFRMDRSEVEPWLRKELPELRPEDICPMPAADEGQPAADRCWVFEDDTLAFYPQGGPYGIELAVAYEDETTALVRFAAYTA</sequence>
<comment type="caution">
    <text evidence="2">The sequence shown here is derived from an EMBL/GenBank/DDBJ whole genome shotgun (WGS) entry which is preliminary data.</text>
</comment>
<protein>
    <submittedName>
        <fullName evidence="2">Uncharacterized protein</fullName>
    </submittedName>
</protein>
<keyword evidence="1" id="KW-0812">Transmembrane</keyword>
<gene>
    <name evidence="2" type="ORF">SRB5_43650</name>
</gene>
<keyword evidence="3" id="KW-1185">Reference proteome</keyword>
<dbReference type="AlphaFoldDB" id="A0A7K0CLR6"/>
<dbReference type="RefSeq" id="WP_153454664.1">
    <property type="nucleotide sequence ID" value="NZ_WEGJ01000019.1"/>
</dbReference>
<reference evidence="2 3" key="1">
    <citation type="submission" date="2019-10" db="EMBL/GenBank/DDBJ databases">
        <title>Streptomyces smaragdinus sp. nov. and Streptomyces fabii sp. nov., isolated from the gut of fungus growing-termite Macrotermes natalensis.</title>
        <authorList>
            <person name="Schwitalla J."/>
            <person name="Benndorf R."/>
            <person name="Martin K."/>
            <person name="De Beer W."/>
            <person name="Kaster A.-K."/>
            <person name="Vollmers J."/>
            <person name="Poulsen M."/>
            <person name="Beemelmanns C."/>
        </authorList>
    </citation>
    <scope>NUCLEOTIDE SEQUENCE [LARGE SCALE GENOMIC DNA]</scope>
    <source>
        <strain evidence="2 3">RB5</strain>
    </source>
</reference>
<keyword evidence="1" id="KW-0472">Membrane</keyword>
<keyword evidence="1" id="KW-1133">Transmembrane helix</keyword>
<proteinExistence type="predicted"/>
<name>A0A7K0CLR6_9ACTN</name>
<dbReference type="Proteomes" id="UP000466345">
    <property type="component" value="Unassembled WGS sequence"/>
</dbReference>
<evidence type="ECO:0000313" key="3">
    <source>
        <dbReference type="Proteomes" id="UP000466345"/>
    </source>
</evidence>
<accession>A0A7K0CLR6</accession>